<dbReference type="STRING" id="349307.Mthe_0275"/>
<dbReference type="PANTHER" id="PTHR42240:SF1">
    <property type="entry name" value="DUF211 DOMAIN-CONTAINING PROTEIN"/>
    <property type="match status" value="1"/>
</dbReference>
<protein>
    <recommendedName>
        <fullName evidence="3">DUF211 domain-containing protein</fullName>
    </recommendedName>
</protein>
<dbReference type="SUPFAM" id="SSF160363">
    <property type="entry name" value="MTH889-like"/>
    <property type="match status" value="1"/>
</dbReference>
<dbReference type="Gene3D" id="3.30.70.1340">
    <property type="entry name" value="MTH889-like domain"/>
    <property type="match status" value="1"/>
</dbReference>
<dbReference type="InterPro" id="IPR003831">
    <property type="entry name" value="DUF211"/>
</dbReference>
<dbReference type="PANTHER" id="PTHR42240">
    <property type="entry name" value="DUF211 DOMAIN-CONTAINING PROTEIN"/>
    <property type="match status" value="1"/>
</dbReference>
<keyword evidence="2" id="KW-1185">Reference proteome</keyword>
<accession>A0B5U8</accession>
<dbReference type="InterPro" id="IPR023129">
    <property type="entry name" value="MTH889-like_dom_sf"/>
</dbReference>
<gene>
    <name evidence="1" type="ordered locus">Mthe_0275</name>
</gene>
<evidence type="ECO:0000313" key="1">
    <source>
        <dbReference type="EMBL" id="ABK14072.1"/>
    </source>
</evidence>
<dbReference type="EMBL" id="CP000477">
    <property type="protein sequence ID" value="ABK14072.1"/>
    <property type="molecule type" value="Genomic_DNA"/>
</dbReference>
<name>A0B5U8_METTP</name>
<reference evidence="1 2" key="1">
    <citation type="submission" date="2006-10" db="EMBL/GenBank/DDBJ databases">
        <title>Complete sequence of Methanosaeta thermophila PT.</title>
        <authorList>
            <consortium name="US DOE Joint Genome Institute"/>
            <person name="Copeland A."/>
            <person name="Lucas S."/>
            <person name="Lapidus A."/>
            <person name="Barry K."/>
            <person name="Detter J.C."/>
            <person name="Glavina del Rio T."/>
            <person name="Hammon N."/>
            <person name="Israni S."/>
            <person name="Pitluck S."/>
            <person name="Chain P."/>
            <person name="Malfatti S."/>
            <person name="Shin M."/>
            <person name="Vergez L."/>
            <person name="Schmutz J."/>
            <person name="Larimer F."/>
            <person name="Land M."/>
            <person name="Hauser L."/>
            <person name="Kyrpides N."/>
            <person name="Kim E."/>
            <person name="Smith K.S."/>
            <person name="Ingram-Smith C."/>
            <person name="Richardson P."/>
        </authorList>
    </citation>
    <scope>NUCLEOTIDE SEQUENCE [LARGE SCALE GENOMIC DNA]</scope>
    <source>
        <strain evidence="2">DSM 6194 / JCM 14653 / NBRC 101360 / PT</strain>
    </source>
</reference>
<dbReference type="Pfam" id="PF02680">
    <property type="entry name" value="DUF211"/>
    <property type="match status" value="1"/>
</dbReference>
<dbReference type="KEGG" id="mtp:Mthe_0275"/>
<organism evidence="1 2">
    <name type="scientific">Methanothrix thermoacetophila (strain DSM 6194 / JCM 14653 / NBRC 101360 / PT)</name>
    <name type="common">Methanosaeta thermophila</name>
    <dbReference type="NCBI Taxonomy" id="349307"/>
    <lineage>
        <taxon>Archaea</taxon>
        <taxon>Methanobacteriati</taxon>
        <taxon>Methanobacteriota</taxon>
        <taxon>Stenosarchaea group</taxon>
        <taxon>Methanomicrobia</taxon>
        <taxon>Methanotrichales</taxon>
        <taxon>Methanotrichaceae</taxon>
        <taxon>Methanothrix</taxon>
    </lineage>
</organism>
<evidence type="ECO:0000313" key="2">
    <source>
        <dbReference type="Proteomes" id="UP000000674"/>
    </source>
</evidence>
<proteinExistence type="predicted"/>
<dbReference type="AlphaFoldDB" id="A0B5U8"/>
<evidence type="ECO:0008006" key="3">
    <source>
        <dbReference type="Google" id="ProtNLM"/>
    </source>
</evidence>
<dbReference type="Proteomes" id="UP000000674">
    <property type="component" value="Chromosome"/>
</dbReference>
<sequence length="105" mass="11807">MYLIHYCLGGNMIRRIVLDVLKPHKPTIIELANVLSDLKGVKGVNMSLFEVDRQTETVKVTIEGDNIDYHAVERLIQEFGGAVHSIDQVVAGREMVEEIDTCQEP</sequence>
<dbReference type="HOGENOM" id="CLU_179754_1_0_2"/>